<dbReference type="EC" id="2.3.-.-" evidence="2"/>
<protein>
    <submittedName>
        <fullName evidence="2">GNAT family N-acetyltransferase</fullName>
        <ecNumber evidence="2">2.3.-.-</ecNumber>
    </submittedName>
</protein>
<dbReference type="InterPro" id="IPR000182">
    <property type="entry name" value="GNAT_dom"/>
</dbReference>
<keyword evidence="2" id="KW-0012">Acyltransferase</keyword>
<gene>
    <name evidence="2" type="ORF">ACFTOW_03095</name>
</gene>
<dbReference type="PROSITE" id="PS51186">
    <property type="entry name" value="GNAT"/>
    <property type="match status" value="1"/>
</dbReference>
<keyword evidence="2" id="KW-0808">Transferase</keyword>
<feature type="domain" description="N-acetyltransferase" evidence="1">
    <location>
        <begin position="1"/>
        <end position="138"/>
    </location>
</feature>
<dbReference type="SUPFAM" id="SSF55729">
    <property type="entry name" value="Acyl-CoA N-acyltransferases (Nat)"/>
    <property type="match status" value="1"/>
</dbReference>
<comment type="caution">
    <text evidence="2">The sequence shown here is derived from an EMBL/GenBank/DDBJ whole genome shotgun (WGS) entry which is preliminary data.</text>
</comment>
<evidence type="ECO:0000313" key="3">
    <source>
        <dbReference type="Proteomes" id="UP001597186"/>
    </source>
</evidence>
<sequence length="144" mass="15924">MTRGARPARLWHVPWLLRILWAHEGSTDRPRHSDAALMVRLIRQGAVRVIADARGPVGFMARQGSVVLALYVHPRVQGQGNGSALLTDAKAHQPQLELWTLQDNTAARRFYATHGFVEVARGAGLGNDKGLPDIHLAWQKEEVA</sequence>
<dbReference type="EMBL" id="JBHUDD010000027">
    <property type="protein sequence ID" value="MFD1508387.1"/>
    <property type="molecule type" value="Genomic_DNA"/>
</dbReference>
<dbReference type="Proteomes" id="UP001597186">
    <property type="component" value="Unassembled WGS sequence"/>
</dbReference>
<evidence type="ECO:0000259" key="1">
    <source>
        <dbReference type="PROSITE" id="PS51186"/>
    </source>
</evidence>
<dbReference type="Pfam" id="PF13508">
    <property type="entry name" value="Acetyltransf_7"/>
    <property type="match status" value="1"/>
</dbReference>
<proteinExistence type="predicted"/>
<organism evidence="2 3">
    <name type="scientific">Lacimonas salitolerans</name>
    <dbReference type="NCBI Taxonomy" id="1323750"/>
    <lineage>
        <taxon>Bacteria</taxon>
        <taxon>Pseudomonadati</taxon>
        <taxon>Pseudomonadota</taxon>
        <taxon>Alphaproteobacteria</taxon>
        <taxon>Rhodobacterales</taxon>
        <taxon>Paracoccaceae</taxon>
        <taxon>Lacimonas</taxon>
    </lineage>
</organism>
<evidence type="ECO:0000313" key="2">
    <source>
        <dbReference type="EMBL" id="MFD1508387.1"/>
    </source>
</evidence>
<keyword evidence="3" id="KW-1185">Reference proteome</keyword>
<reference evidence="3" key="1">
    <citation type="journal article" date="2019" name="Int. J. Syst. Evol. Microbiol.">
        <title>The Global Catalogue of Microorganisms (GCM) 10K type strain sequencing project: providing services to taxonomists for standard genome sequencing and annotation.</title>
        <authorList>
            <consortium name="The Broad Institute Genomics Platform"/>
            <consortium name="The Broad Institute Genome Sequencing Center for Infectious Disease"/>
            <person name="Wu L."/>
            <person name="Ma J."/>
        </authorList>
    </citation>
    <scope>NUCLEOTIDE SEQUENCE [LARGE SCALE GENOMIC DNA]</scope>
    <source>
        <strain evidence="3">CGMCC 1.12477</strain>
    </source>
</reference>
<accession>A0ABW4EAN3</accession>
<dbReference type="Gene3D" id="3.40.630.30">
    <property type="match status" value="1"/>
</dbReference>
<dbReference type="RefSeq" id="WP_379912955.1">
    <property type="nucleotide sequence ID" value="NZ_JBHUDD010000027.1"/>
</dbReference>
<name>A0ABW4EAN3_9RHOB</name>
<dbReference type="GO" id="GO:0016746">
    <property type="term" value="F:acyltransferase activity"/>
    <property type="evidence" value="ECO:0007669"/>
    <property type="project" value="UniProtKB-KW"/>
</dbReference>
<dbReference type="InterPro" id="IPR016181">
    <property type="entry name" value="Acyl_CoA_acyltransferase"/>
</dbReference>